<accession>A0A974GV82</accession>
<feature type="transmembrane region" description="Helical" evidence="1">
    <location>
        <begin position="217"/>
        <end position="235"/>
    </location>
</feature>
<evidence type="ECO:0000313" key="2">
    <source>
        <dbReference type="EMBL" id="NYB73044.1"/>
    </source>
</evidence>
<keyword evidence="3" id="KW-1185">Reference proteome</keyword>
<sequence>MEQRKNNFTSLLLYSLKSKKNWFLLSTVIILITTTLIPFILGIEGEVFIAFGIVEIFILVFVNCLVDNSFLHNDSKLAYYKSKPVSLKNQIFINIINNHILTVFLLALVLLSKTVQNSAIELLEVYKFVIPWLSVGIFLSALSSVLSGNTVAAGLMTIFNFALPGIFYLIIYFMFSILADLIPGFSADVLMEYFVDAFYKLDYIYLIVYTYNRTIDVLYFLILGSIIAFITLLIIKMVKRRKNENTGSFMAFDGYKYFVAVLASLIIPALFTMEFYGSVVSKMTVALLLAALSYYLIIAIMEKAFRISKLSIKVFLVSMTAFIVLTGATVLIATPYKNTVPDSKDVKVAYIGVGGWHYRVINNAIKEQDVLDDEKLAEFEKRYNDINAVLFKNKGNIENITRMHREVLNNQGYNSQNSYMNNMTINYYMNDGSMISREYRTINDANAENKVKDEIAAQILKSDELKEKTYFYLYDEDYFQRYKDSYKLELRDESGTSIDGNIDMEQLRLHLIKDIDGMFNYSVDGAFEALCSYDYQMPSMEKYSGYIEISIEDGRNNRGKSYYSINLGERFVNTREFLGIE</sequence>
<feature type="transmembrane region" description="Helical" evidence="1">
    <location>
        <begin position="255"/>
        <end position="277"/>
    </location>
</feature>
<dbReference type="Proteomes" id="UP000611629">
    <property type="component" value="Unassembled WGS sequence"/>
</dbReference>
<keyword evidence="1" id="KW-0812">Transmembrane</keyword>
<dbReference type="EMBL" id="JACBNQ010000002">
    <property type="protein sequence ID" value="NYB73044.1"/>
    <property type="molecule type" value="Genomic_DNA"/>
</dbReference>
<feature type="transmembrane region" description="Helical" evidence="1">
    <location>
        <begin position="166"/>
        <end position="185"/>
    </location>
</feature>
<evidence type="ECO:0000313" key="3">
    <source>
        <dbReference type="Proteomes" id="UP000611629"/>
    </source>
</evidence>
<feature type="transmembrane region" description="Helical" evidence="1">
    <location>
        <begin position="47"/>
        <end position="70"/>
    </location>
</feature>
<feature type="transmembrane region" description="Helical" evidence="1">
    <location>
        <begin position="91"/>
        <end position="112"/>
    </location>
</feature>
<protein>
    <submittedName>
        <fullName evidence="2">Uncharacterized protein</fullName>
    </submittedName>
</protein>
<comment type="caution">
    <text evidence="2">The sequence shown here is derived from an EMBL/GenBank/DDBJ whole genome shotgun (WGS) entry which is preliminary data.</text>
</comment>
<gene>
    <name evidence="2" type="ORF">HZF24_02695</name>
</gene>
<feature type="transmembrane region" description="Helical" evidence="1">
    <location>
        <begin position="314"/>
        <end position="336"/>
    </location>
</feature>
<feature type="transmembrane region" description="Helical" evidence="1">
    <location>
        <begin position="21"/>
        <end position="41"/>
    </location>
</feature>
<reference evidence="2" key="1">
    <citation type="submission" date="2020-07" db="EMBL/GenBank/DDBJ databases">
        <title>Genomic analysis of a strain of Sedimentibacter Hydroxybenzoicus DSM7310.</title>
        <authorList>
            <person name="Ma S."/>
        </authorList>
    </citation>
    <scope>NUCLEOTIDE SEQUENCE</scope>
    <source>
        <strain evidence="2">DSM 7310</strain>
    </source>
</reference>
<keyword evidence="1" id="KW-0472">Membrane</keyword>
<feature type="transmembrane region" description="Helical" evidence="1">
    <location>
        <begin position="283"/>
        <end position="302"/>
    </location>
</feature>
<name>A0A974GV82_SEDHY</name>
<evidence type="ECO:0000256" key="1">
    <source>
        <dbReference type="SAM" id="Phobius"/>
    </source>
</evidence>
<dbReference type="RefSeq" id="WP_179236741.1">
    <property type="nucleotide sequence ID" value="NZ_JACBNQ010000002.1"/>
</dbReference>
<proteinExistence type="predicted"/>
<dbReference type="AlphaFoldDB" id="A0A974GV82"/>
<keyword evidence="1" id="KW-1133">Transmembrane helix</keyword>
<feature type="transmembrane region" description="Helical" evidence="1">
    <location>
        <begin position="132"/>
        <end position="159"/>
    </location>
</feature>
<organism evidence="2 3">
    <name type="scientific">Sedimentibacter hydroxybenzoicus DSM 7310</name>
    <dbReference type="NCBI Taxonomy" id="1123245"/>
    <lineage>
        <taxon>Bacteria</taxon>
        <taxon>Bacillati</taxon>
        <taxon>Bacillota</taxon>
        <taxon>Tissierellia</taxon>
        <taxon>Sedimentibacter</taxon>
    </lineage>
</organism>